<proteinExistence type="predicted"/>
<evidence type="ECO:0000313" key="2">
    <source>
        <dbReference type="Proteomes" id="UP000272908"/>
    </source>
</evidence>
<dbReference type="Proteomes" id="UP000272908">
    <property type="component" value="Unassembled WGS sequence"/>
</dbReference>
<reference evidence="2" key="1">
    <citation type="submission" date="2018-08" db="EMBL/GenBank/DDBJ databases">
        <authorList>
            <person name="Rodrigo-Torres L."/>
            <person name="Arahal R. D."/>
            <person name="Lucena T."/>
        </authorList>
    </citation>
    <scope>NUCLEOTIDE SEQUENCE [LARGE SCALE GENOMIC DNA]</scope>
    <source>
        <strain evidence="2">CECT 7235</strain>
    </source>
</reference>
<dbReference type="Pfam" id="PF12616">
    <property type="entry name" value="DUF3775"/>
    <property type="match status" value="1"/>
</dbReference>
<dbReference type="RefSeq" id="WP_121095292.1">
    <property type="nucleotide sequence ID" value="NZ_UIHC01000018.1"/>
</dbReference>
<protein>
    <recommendedName>
        <fullName evidence="3">DUF3775 domain-containing protein</fullName>
    </recommendedName>
</protein>
<keyword evidence="2" id="KW-1185">Reference proteome</keyword>
<organism evidence="1 2">
    <name type="scientific">Roseinatronobacter ekhonensis</name>
    <dbReference type="NCBI Taxonomy" id="254356"/>
    <lineage>
        <taxon>Bacteria</taxon>
        <taxon>Pseudomonadati</taxon>
        <taxon>Pseudomonadota</taxon>
        <taxon>Alphaproteobacteria</taxon>
        <taxon>Rhodobacterales</taxon>
        <taxon>Paracoccaceae</taxon>
        <taxon>Roseinatronobacter</taxon>
    </lineage>
</organism>
<dbReference type="EMBL" id="UIHC01000018">
    <property type="protein sequence ID" value="SUZ32319.1"/>
    <property type="molecule type" value="Genomic_DNA"/>
</dbReference>
<dbReference type="AlphaFoldDB" id="A0A3B0MRS1"/>
<dbReference type="InterPro" id="IPR022254">
    <property type="entry name" value="DUF3775"/>
</dbReference>
<evidence type="ECO:0000313" key="1">
    <source>
        <dbReference type="EMBL" id="SUZ32319.1"/>
    </source>
</evidence>
<accession>A0A3B0MRS1</accession>
<evidence type="ECO:0008006" key="3">
    <source>
        <dbReference type="Google" id="ProtNLM"/>
    </source>
</evidence>
<gene>
    <name evidence="1" type="ORF">ROE7235_02075</name>
</gene>
<dbReference type="OrthoDB" id="5641374at2"/>
<name>A0A3B0MRS1_9RHOB</name>
<sequence length="109" mass="11633">MLAISPRKIVHILYLAREGAAGTGELHAFIDALNADEQSSLTAVAWIGRGAFEAEEYAEAVATAEAEATTPTADYLMGMPHLAENLENGLEELGLDPTGEEEDFLRQGS</sequence>